<proteinExistence type="predicted"/>
<evidence type="ECO:0000259" key="1">
    <source>
        <dbReference type="Pfam" id="PF23247"/>
    </source>
</evidence>
<gene>
    <name evidence="2" type="ORF">QJS10_CPA06g01174</name>
</gene>
<feature type="domain" description="Disease resistance protein At4g27190-like leucine-rich repeats" evidence="1">
    <location>
        <begin position="53"/>
        <end position="197"/>
    </location>
</feature>
<dbReference type="EMBL" id="JAUJYO010000006">
    <property type="protein sequence ID" value="KAK1314969.1"/>
    <property type="molecule type" value="Genomic_DNA"/>
</dbReference>
<accession>A0AAV9EPY8</accession>
<dbReference type="Gene3D" id="3.80.10.10">
    <property type="entry name" value="Ribonuclease Inhibitor"/>
    <property type="match status" value="1"/>
</dbReference>
<dbReference type="InterPro" id="IPR057135">
    <property type="entry name" value="At4g27190-like_LRR"/>
</dbReference>
<evidence type="ECO:0000313" key="3">
    <source>
        <dbReference type="Proteomes" id="UP001180020"/>
    </source>
</evidence>
<reference evidence="2" key="2">
    <citation type="submission" date="2023-06" db="EMBL/GenBank/DDBJ databases">
        <authorList>
            <person name="Ma L."/>
            <person name="Liu K.-W."/>
            <person name="Li Z."/>
            <person name="Hsiao Y.-Y."/>
            <person name="Qi Y."/>
            <person name="Fu T."/>
            <person name="Tang G."/>
            <person name="Zhang D."/>
            <person name="Sun W.-H."/>
            <person name="Liu D.-K."/>
            <person name="Li Y."/>
            <person name="Chen G.-Z."/>
            <person name="Liu X.-D."/>
            <person name="Liao X.-Y."/>
            <person name="Jiang Y.-T."/>
            <person name="Yu X."/>
            <person name="Hao Y."/>
            <person name="Huang J."/>
            <person name="Zhao X.-W."/>
            <person name="Ke S."/>
            <person name="Chen Y.-Y."/>
            <person name="Wu W.-L."/>
            <person name="Hsu J.-L."/>
            <person name="Lin Y.-F."/>
            <person name="Huang M.-D."/>
            <person name="Li C.-Y."/>
            <person name="Huang L."/>
            <person name="Wang Z.-W."/>
            <person name="Zhao X."/>
            <person name="Zhong W.-Y."/>
            <person name="Peng D.-H."/>
            <person name="Ahmad S."/>
            <person name="Lan S."/>
            <person name="Zhang J.-S."/>
            <person name="Tsai W.-C."/>
            <person name="Van De Peer Y."/>
            <person name="Liu Z.-J."/>
        </authorList>
    </citation>
    <scope>NUCLEOTIDE SEQUENCE</scope>
    <source>
        <strain evidence="2">CP</strain>
        <tissue evidence="2">Leaves</tissue>
    </source>
</reference>
<comment type="caution">
    <text evidence="2">The sequence shown here is derived from an EMBL/GenBank/DDBJ whole genome shotgun (WGS) entry which is preliminary data.</text>
</comment>
<dbReference type="InterPro" id="IPR050905">
    <property type="entry name" value="Plant_NBS-LRR"/>
</dbReference>
<sequence length="218" mass="24762">MKIAFPNGESPKFLVKTGVKKQQIPEEKEWEQVERISLMSSDLNLLRVIPKAFFVRMSKLRVVDLSNTEIQFLPKSPFALSNLRGLNLNGCRRLKDFPSLKSYQLVPFVKYGHLENLELLDIRGSHASLQNCNVRLKKLYVIDLPKLQGIWKGIVPQNGLASLMLLDLRRCPSLTMVLTLSAAQQLCLLEELRVKNCSNITEVVGYEETVKEGYSSQS</sequence>
<dbReference type="SUPFAM" id="SSF52058">
    <property type="entry name" value="L domain-like"/>
    <property type="match status" value="1"/>
</dbReference>
<organism evidence="2 3">
    <name type="scientific">Acorus calamus</name>
    <name type="common">Sweet flag</name>
    <dbReference type="NCBI Taxonomy" id="4465"/>
    <lineage>
        <taxon>Eukaryota</taxon>
        <taxon>Viridiplantae</taxon>
        <taxon>Streptophyta</taxon>
        <taxon>Embryophyta</taxon>
        <taxon>Tracheophyta</taxon>
        <taxon>Spermatophyta</taxon>
        <taxon>Magnoliopsida</taxon>
        <taxon>Liliopsida</taxon>
        <taxon>Acoraceae</taxon>
        <taxon>Acorus</taxon>
    </lineage>
</organism>
<protein>
    <recommendedName>
        <fullName evidence="1">Disease resistance protein At4g27190-like leucine-rich repeats domain-containing protein</fullName>
    </recommendedName>
</protein>
<dbReference type="AlphaFoldDB" id="A0AAV9EPY8"/>
<keyword evidence="3" id="KW-1185">Reference proteome</keyword>
<evidence type="ECO:0000313" key="2">
    <source>
        <dbReference type="EMBL" id="KAK1314969.1"/>
    </source>
</evidence>
<name>A0AAV9EPY8_ACOCL</name>
<dbReference type="Pfam" id="PF23247">
    <property type="entry name" value="LRR_RPS2"/>
    <property type="match status" value="1"/>
</dbReference>
<reference evidence="2" key="1">
    <citation type="journal article" date="2023" name="Nat. Commun.">
        <title>Diploid and tetraploid genomes of Acorus and the evolution of monocots.</title>
        <authorList>
            <person name="Ma L."/>
            <person name="Liu K.W."/>
            <person name="Li Z."/>
            <person name="Hsiao Y.Y."/>
            <person name="Qi Y."/>
            <person name="Fu T."/>
            <person name="Tang G.D."/>
            <person name="Zhang D."/>
            <person name="Sun W.H."/>
            <person name="Liu D.K."/>
            <person name="Li Y."/>
            <person name="Chen G.Z."/>
            <person name="Liu X.D."/>
            <person name="Liao X.Y."/>
            <person name="Jiang Y.T."/>
            <person name="Yu X."/>
            <person name="Hao Y."/>
            <person name="Huang J."/>
            <person name="Zhao X.W."/>
            <person name="Ke S."/>
            <person name="Chen Y.Y."/>
            <person name="Wu W.L."/>
            <person name="Hsu J.L."/>
            <person name="Lin Y.F."/>
            <person name="Huang M.D."/>
            <person name="Li C.Y."/>
            <person name="Huang L."/>
            <person name="Wang Z.W."/>
            <person name="Zhao X."/>
            <person name="Zhong W.Y."/>
            <person name="Peng D.H."/>
            <person name="Ahmad S."/>
            <person name="Lan S."/>
            <person name="Zhang J.S."/>
            <person name="Tsai W.C."/>
            <person name="Van de Peer Y."/>
            <person name="Liu Z.J."/>
        </authorList>
    </citation>
    <scope>NUCLEOTIDE SEQUENCE</scope>
    <source>
        <strain evidence="2">CP</strain>
    </source>
</reference>
<dbReference type="PANTHER" id="PTHR33463">
    <property type="entry name" value="NB-ARC DOMAIN-CONTAINING PROTEIN-RELATED"/>
    <property type="match status" value="1"/>
</dbReference>
<dbReference type="Proteomes" id="UP001180020">
    <property type="component" value="Unassembled WGS sequence"/>
</dbReference>
<dbReference type="InterPro" id="IPR032675">
    <property type="entry name" value="LRR_dom_sf"/>
</dbReference>
<dbReference type="PANTHER" id="PTHR33463:SF209">
    <property type="entry name" value="DISEASE RESISTANCE PROTEIN RPS2-LIKE"/>
    <property type="match status" value="1"/>
</dbReference>